<sequence length="399" mass="44814">MTLSASKDAPVLIIGAGIAGLTLAQGLRLRSIPFRVFERHPQSHRSQGHRFRISKDGQEDLSRVLSPQMQALLRRTAADGHRFEPRYVDARTLDFTRPTAVDPETTPAMPVDRSWIRMLLMLDIDDAIEYEKDFSSYEVVDGRVHVRFADGSTARGGLLVGADGVRSRVRKQLQPDRRLLDLERWIMWGRTLLTESLKKQLPEDVLTWCMYLDREANVQAIVEPMTWAKSVREQSNGRLPDMSDYVYWVICTASLQNADLLPRTVEQKRRFLEQLTQTWHPTLKLLLDSAAHDLLACAPVLSSKPNIELRAADQSGSVTLIGDAAHAMSPMGGSGGDTAVRNAADLAQTLAREGITIDSIGGFEAKMEERARERIEHSFNGGKKFWRGGDWTEYTETDT</sequence>
<dbReference type="InterPro" id="IPR002938">
    <property type="entry name" value="FAD-bd"/>
</dbReference>
<dbReference type="OrthoDB" id="47494at2759"/>
<gene>
    <name evidence="7" type="ORF">BDV96DRAFT_577768</name>
</gene>
<evidence type="ECO:0000256" key="1">
    <source>
        <dbReference type="ARBA" id="ARBA00001974"/>
    </source>
</evidence>
<evidence type="ECO:0000313" key="7">
    <source>
        <dbReference type="EMBL" id="KAF2114216.1"/>
    </source>
</evidence>
<dbReference type="SUPFAM" id="SSF51905">
    <property type="entry name" value="FAD/NAD(P)-binding domain"/>
    <property type="match status" value="1"/>
</dbReference>
<comment type="cofactor">
    <cofactor evidence="1">
        <name>FAD</name>
        <dbReference type="ChEBI" id="CHEBI:57692"/>
    </cofactor>
</comment>
<organism evidence="7 8">
    <name type="scientific">Lophiotrema nucula</name>
    <dbReference type="NCBI Taxonomy" id="690887"/>
    <lineage>
        <taxon>Eukaryota</taxon>
        <taxon>Fungi</taxon>
        <taxon>Dikarya</taxon>
        <taxon>Ascomycota</taxon>
        <taxon>Pezizomycotina</taxon>
        <taxon>Dothideomycetes</taxon>
        <taxon>Pleosporomycetidae</taxon>
        <taxon>Pleosporales</taxon>
        <taxon>Lophiotremataceae</taxon>
        <taxon>Lophiotrema</taxon>
    </lineage>
</organism>
<dbReference type="PANTHER" id="PTHR47178">
    <property type="entry name" value="MONOOXYGENASE, FAD-BINDING"/>
    <property type="match status" value="1"/>
</dbReference>
<evidence type="ECO:0000256" key="4">
    <source>
        <dbReference type="ARBA" id="ARBA00023002"/>
    </source>
</evidence>
<dbReference type="EMBL" id="ML977326">
    <property type="protein sequence ID" value="KAF2114216.1"/>
    <property type="molecule type" value="Genomic_DNA"/>
</dbReference>
<dbReference type="Gene3D" id="3.50.50.60">
    <property type="entry name" value="FAD/NAD(P)-binding domain"/>
    <property type="match status" value="1"/>
</dbReference>
<evidence type="ECO:0000256" key="3">
    <source>
        <dbReference type="ARBA" id="ARBA00022827"/>
    </source>
</evidence>
<evidence type="ECO:0000256" key="2">
    <source>
        <dbReference type="ARBA" id="ARBA00022630"/>
    </source>
</evidence>
<dbReference type="GO" id="GO:0071949">
    <property type="term" value="F:FAD binding"/>
    <property type="evidence" value="ECO:0007669"/>
    <property type="project" value="InterPro"/>
</dbReference>
<evidence type="ECO:0000256" key="5">
    <source>
        <dbReference type="ARBA" id="ARBA00023033"/>
    </source>
</evidence>
<proteinExistence type="predicted"/>
<evidence type="ECO:0000313" key="8">
    <source>
        <dbReference type="Proteomes" id="UP000799770"/>
    </source>
</evidence>
<feature type="domain" description="FAD-binding" evidence="6">
    <location>
        <begin position="143"/>
        <end position="352"/>
    </location>
</feature>
<dbReference type="InterPro" id="IPR036188">
    <property type="entry name" value="FAD/NAD-bd_sf"/>
</dbReference>
<dbReference type="AlphaFoldDB" id="A0A6A5Z539"/>
<keyword evidence="4" id="KW-0560">Oxidoreductase</keyword>
<dbReference type="PRINTS" id="PR00420">
    <property type="entry name" value="RNGMNOXGNASE"/>
</dbReference>
<keyword evidence="8" id="KW-1185">Reference proteome</keyword>
<protein>
    <recommendedName>
        <fullName evidence="6">FAD-binding domain-containing protein</fullName>
    </recommendedName>
</protein>
<name>A0A6A5Z539_9PLEO</name>
<accession>A0A6A5Z539</accession>
<dbReference type="Proteomes" id="UP000799770">
    <property type="component" value="Unassembled WGS sequence"/>
</dbReference>
<keyword evidence="3" id="KW-0274">FAD</keyword>
<reference evidence="7" key="1">
    <citation type="journal article" date="2020" name="Stud. Mycol.">
        <title>101 Dothideomycetes genomes: a test case for predicting lifestyles and emergence of pathogens.</title>
        <authorList>
            <person name="Haridas S."/>
            <person name="Albert R."/>
            <person name="Binder M."/>
            <person name="Bloem J."/>
            <person name="Labutti K."/>
            <person name="Salamov A."/>
            <person name="Andreopoulos B."/>
            <person name="Baker S."/>
            <person name="Barry K."/>
            <person name="Bills G."/>
            <person name="Bluhm B."/>
            <person name="Cannon C."/>
            <person name="Castanera R."/>
            <person name="Culley D."/>
            <person name="Daum C."/>
            <person name="Ezra D."/>
            <person name="Gonzalez J."/>
            <person name="Henrissat B."/>
            <person name="Kuo A."/>
            <person name="Liang C."/>
            <person name="Lipzen A."/>
            <person name="Lutzoni F."/>
            <person name="Magnuson J."/>
            <person name="Mondo S."/>
            <person name="Nolan M."/>
            <person name="Ohm R."/>
            <person name="Pangilinan J."/>
            <person name="Park H.-J."/>
            <person name="Ramirez L."/>
            <person name="Alfaro M."/>
            <person name="Sun H."/>
            <person name="Tritt A."/>
            <person name="Yoshinaga Y."/>
            <person name="Zwiers L.-H."/>
            <person name="Turgeon B."/>
            <person name="Goodwin S."/>
            <person name="Spatafora J."/>
            <person name="Crous P."/>
            <person name="Grigoriev I."/>
        </authorList>
    </citation>
    <scope>NUCLEOTIDE SEQUENCE</scope>
    <source>
        <strain evidence="7">CBS 627.86</strain>
    </source>
</reference>
<dbReference type="GO" id="GO:0004497">
    <property type="term" value="F:monooxygenase activity"/>
    <property type="evidence" value="ECO:0007669"/>
    <property type="project" value="UniProtKB-KW"/>
</dbReference>
<evidence type="ECO:0000259" key="6">
    <source>
        <dbReference type="Pfam" id="PF01494"/>
    </source>
</evidence>
<dbReference type="PANTHER" id="PTHR47178:SF5">
    <property type="entry name" value="FAD-BINDING DOMAIN-CONTAINING PROTEIN"/>
    <property type="match status" value="1"/>
</dbReference>
<keyword evidence="5" id="KW-0503">Monooxygenase</keyword>
<dbReference type="Pfam" id="PF01494">
    <property type="entry name" value="FAD_binding_3"/>
    <property type="match status" value="1"/>
</dbReference>
<keyword evidence="2" id="KW-0285">Flavoprotein</keyword>
<dbReference type="Pfam" id="PF13450">
    <property type="entry name" value="NAD_binding_8"/>
    <property type="match status" value="1"/>
</dbReference>